<keyword evidence="10" id="KW-1185">Reference proteome</keyword>
<evidence type="ECO:0000256" key="4">
    <source>
        <dbReference type="ARBA" id="ARBA00023069"/>
    </source>
</evidence>
<dbReference type="GO" id="GO:0042073">
    <property type="term" value="P:intraciliary transport"/>
    <property type="evidence" value="ECO:0007669"/>
    <property type="project" value="InterPro"/>
</dbReference>
<evidence type="ECO:0000256" key="7">
    <source>
        <dbReference type="SAM" id="Coils"/>
    </source>
</evidence>
<evidence type="ECO:0000256" key="1">
    <source>
        <dbReference type="ARBA" id="ARBA00004138"/>
    </source>
</evidence>
<dbReference type="InterPro" id="IPR041146">
    <property type="entry name" value="IFT81_CH"/>
</dbReference>
<dbReference type="Proteomes" id="UP000751190">
    <property type="component" value="Unassembled WGS sequence"/>
</dbReference>
<evidence type="ECO:0000256" key="2">
    <source>
        <dbReference type="ARBA" id="ARBA00022794"/>
    </source>
</evidence>
<evidence type="ECO:0000313" key="10">
    <source>
        <dbReference type="Proteomes" id="UP000751190"/>
    </source>
</evidence>
<evidence type="ECO:0000256" key="3">
    <source>
        <dbReference type="ARBA" id="ARBA00023054"/>
    </source>
</evidence>
<evidence type="ECO:0000256" key="5">
    <source>
        <dbReference type="ARBA" id="ARBA00023273"/>
    </source>
</evidence>
<keyword evidence="3 7" id="KW-0175">Coiled coil</keyword>
<dbReference type="EMBL" id="JAGTXO010000079">
    <property type="protein sequence ID" value="KAG8457177.1"/>
    <property type="molecule type" value="Genomic_DNA"/>
</dbReference>
<accession>A0A8J6BZN8</accession>
<sequence>MATEIHVIVERLNDAPFNLKLTLASFDEKSPFELLEIVNLIMGTLSDAHRIDLRDETPERTINRMMDFLRQLNFKPATGADALQFQTALLQGDPRAIHPMLAWMLVRMPELKKRAYLARFLTPVEMPEHMFADEEVAELAGHLRELQEQFKAAHKAVEKAGSAIISPLEIKKAIVQMEEDREQLLAKIEALDNRLRSIDSFTDMLDAISTLRQEQDEGGRLVQRVAEQRAQLAHAAQSAKALQAAVRDANAQDLRGGGEALLRAIMGEVEAQRALFERELPANIDDARQRLAELEGALADGPVGEEALREARANLAGLQAKARQLELAQAAMGGDGGPGPGGASSADDGLAMFRQQAALISRKHEAVRMRLDASAAERDSLERELMAKMAALEEIAPQARSAALSTKNDDFKKYAANLRGKTAQYKKCKAALAELRAEYGLLHRTEQLLHVQARAVGAKLSAVESAHGIVGYTDVQAGLEKASEAKAAADESKGQTLEEIAVVVEEINAQIRAQKGKLAPQIKELRALRAQYQELEAEYIDKKSSYENTAVGLDAELSKLQEEVGAYEEDIAKEESRYHYLNSLSQILDVSASRARSEAAGSTRIGDAYAARMRAQEEQTKDLRAQQRLVKENHDRNAGQIHLYKDLHRLLKCKVDCQRRELEARDNHALLGAVSGANVFTMPDAANRYVDIDGVEHS</sequence>
<feature type="coiled-coil region" evidence="7">
    <location>
        <begin position="518"/>
        <end position="577"/>
    </location>
</feature>
<comment type="caution">
    <text evidence="9">The sequence shown here is derived from an EMBL/GenBank/DDBJ whole genome shotgun (WGS) entry which is preliminary data.</text>
</comment>
<dbReference type="GO" id="GO:0036064">
    <property type="term" value="C:ciliary basal body"/>
    <property type="evidence" value="ECO:0007669"/>
    <property type="project" value="TreeGrafter"/>
</dbReference>
<keyword evidence="2" id="KW-0970">Cilium biogenesis/degradation</keyword>
<dbReference type="Pfam" id="PF18383">
    <property type="entry name" value="IFT81_CH"/>
    <property type="match status" value="1"/>
</dbReference>
<dbReference type="Gene3D" id="1.10.418.70">
    <property type="entry name" value="Intraflagellar transport protein 81, N-terminal domain"/>
    <property type="match status" value="1"/>
</dbReference>
<dbReference type="GO" id="GO:0015631">
    <property type="term" value="F:tubulin binding"/>
    <property type="evidence" value="ECO:0007669"/>
    <property type="project" value="InterPro"/>
</dbReference>
<feature type="coiled-coil region" evidence="7">
    <location>
        <begin position="225"/>
        <end position="252"/>
    </location>
</feature>
<dbReference type="OMA" id="WILTHME"/>
<organism evidence="9 10">
    <name type="scientific">Diacronema lutheri</name>
    <name type="common">Unicellular marine alga</name>
    <name type="synonym">Monochrysis lutheri</name>
    <dbReference type="NCBI Taxonomy" id="2081491"/>
    <lineage>
        <taxon>Eukaryota</taxon>
        <taxon>Haptista</taxon>
        <taxon>Haptophyta</taxon>
        <taxon>Pavlovophyceae</taxon>
        <taxon>Pavlovales</taxon>
        <taxon>Pavlovaceae</taxon>
        <taxon>Diacronema</taxon>
    </lineage>
</organism>
<gene>
    <name evidence="9" type="ORF">KFE25_004394</name>
</gene>
<dbReference type="AlphaFoldDB" id="A0A8J6BZN8"/>
<feature type="domain" description="IFT81 calponin homology" evidence="8">
    <location>
        <begin position="4"/>
        <end position="125"/>
    </location>
</feature>
<dbReference type="GO" id="GO:0030992">
    <property type="term" value="C:intraciliary transport particle B"/>
    <property type="evidence" value="ECO:0007669"/>
    <property type="project" value="InterPro"/>
</dbReference>
<dbReference type="InterPro" id="IPR043016">
    <property type="entry name" value="IFT81_N_sf"/>
</dbReference>
<dbReference type="PANTHER" id="PTHR15614">
    <property type="entry name" value="INTRAFLAGELLAR TRANSPORT PROTEIN 81 HOMOLOG"/>
    <property type="match status" value="1"/>
</dbReference>
<name>A0A8J6BZN8_DIALT</name>
<dbReference type="InterPro" id="IPR029600">
    <property type="entry name" value="IFT81"/>
</dbReference>
<keyword evidence="4" id="KW-0969">Cilium</keyword>
<dbReference type="PANTHER" id="PTHR15614:SF2">
    <property type="entry name" value="INTRAFLAGELLAR TRANSPORT PROTEIN 81 HOMOLOG"/>
    <property type="match status" value="1"/>
</dbReference>
<evidence type="ECO:0000256" key="6">
    <source>
        <dbReference type="ARBA" id="ARBA00043983"/>
    </source>
</evidence>
<evidence type="ECO:0000313" key="9">
    <source>
        <dbReference type="EMBL" id="KAG8457177.1"/>
    </source>
</evidence>
<proteinExistence type="inferred from homology"/>
<reference evidence="9" key="1">
    <citation type="submission" date="2021-05" db="EMBL/GenBank/DDBJ databases">
        <title>The genome of the haptophyte Pavlova lutheri (Diacronema luteri, Pavlovales) - a model for lipid biosynthesis in eukaryotic algae.</title>
        <authorList>
            <person name="Hulatt C.J."/>
            <person name="Posewitz M.C."/>
        </authorList>
    </citation>
    <scope>NUCLEOTIDE SEQUENCE</scope>
    <source>
        <strain evidence="9">NIVA-4/92</strain>
    </source>
</reference>
<comment type="subcellular location">
    <subcellularLocation>
        <location evidence="1">Cell projection</location>
        <location evidence="1">Cilium</location>
    </subcellularLocation>
</comment>
<keyword evidence="5" id="KW-0966">Cell projection</keyword>
<protein>
    <recommendedName>
        <fullName evidence="8">IFT81 calponin homology domain-containing protein</fullName>
    </recommendedName>
</protein>
<dbReference type="OrthoDB" id="276029at2759"/>
<comment type="similarity">
    <text evidence="6">Belongs to the IFT81 family.</text>
</comment>
<evidence type="ECO:0000259" key="8">
    <source>
        <dbReference type="Pfam" id="PF18383"/>
    </source>
</evidence>
<dbReference type="GO" id="GO:0060271">
    <property type="term" value="P:cilium assembly"/>
    <property type="evidence" value="ECO:0007669"/>
    <property type="project" value="InterPro"/>
</dbReference>